<evidence type="ECO:0000259" key="1">
    <source>
        <dbReference type="PROSITE" id="PS50943"/>
    </source>
</evidence>
<comment type="caution">
    <text evidence="2">The sequence shown here is derived from an EMBL/GenBank/DDBJ whole genome shotgun (WGS) entry which is preliminary data.</text>
</comment>
<dbReference type="Gene3D" id="3.40.50.300">
    <property type="entry name" value="P-loop containing nucleotide triphosphate hydrolases"/>
    <property type="match status" value="1"/>
</dbReference>
<dbReference type="SUPFAM" id="SSF48452">
    <property type="entry name" value="TPR-like"/>
    <property type="match status" value="1"/>
</dbReference>
<dbReference type="PROSITE" id="PS50943">
    <property type="entry name" value="HTH_CROC1"/>
    <property type="match status" value="1"/>
</dbReference>
<organism evidence="2 3">
    <name type="scientific">Dictyobacter aurantiacus</name>
    <dbReference type="NCBI Taxonomy" id="1936993"/>
    <lineage>
        <taxon>Bacteria</taxon>
        <taxon>Bacillati</taxon>
        <taxon>Chloroflexota</taxon>
        <taxon>Ktedonobacteria</taxon>
        <taxon>Ktedonobacterales</taxon>
        <taxon>Dictyobacteraceae</taxon>
        <taxon>Dictyobacter</taxon>
    </lineage>
</organism>
<dbReference type="CDD" id="cd00093">
    <property type="entry name" value="HTH_XRE"/>
    <property type="match status" value="1"/>
</dbReference>
<dbReference type="GO" id="GO:0003677">
    <property type="term" value="F:DNA binding"/>
    <property type="evidence" value="ECO:0007669"/>
    <property type="project" value="InterPro"/>
</dbReference>
<dbReference type="InterPro" id="IPR001387">
    <property type="entry name" value="Cro/C1-type_HTH"/>
</dbReference>
<dbReference type="Pfam" id="PF25000">
    <property type="entry name" value="DUF7779"/>
    <property type="match status" value="1"/>
</dbReference>
<keyword evidence="3" id="KW-1185">Reference proteome</keyword>
<dbReference type="SUPFAM" id="SSF52540">
    <property type="entry name" value="P-loop containing nucleoside triphosphate hydrolases"/>
    <property type="match status" value="1"/>
</dbReference>
<dbReference type="InterPro" id="IPR011990">
    <property type="entry name" value="TPR-like_helical_dom_sf"/>
</dbReference>
<dbReference type="RefSeq" id="WP_126598878.1">
    <property type="nucleotide sequence ID" value="NZ_BIFQ01000001.1"/>
</dbReference>
<sequence>MGRKDKQIADIHVEELPLSMRLRLARQQKGVSLTEMATRLGYSKGYLSGIENGNIRVTEDLLRRYAEILLIGQPELEGLLQLLHGPAARREVASWFVPYPRNAFFTGRDALLQEVHERLQTGGPGSRLLAITGLGGIGKTQIAIEYAYRYRQHYQAVLWLNGDSPEALLQSCVELAAHLDLPEYGARDHQDTVQALHQWFKEHPRCLLILDNVDNPADLHSFLLPPDNSYTLITTRHQVIGPLGQSFELLEMSPDESVQLLLRRAQMIAPTTALARIPDAMLTLAYEVARELAYLPLALTQAASYLEETGCGLASYLKLFREHRAEVLREHDSVASHYQFSVATTWKLSFERIQQAQPASSQILYLCAFLSPDRIYEEFVQQGIAHFNPELVALEENPLLLHRAIGELRRYSLIRTQPDSGALSIHRLVQAVIQDSMDEETRRAYAQRTVQAVNHAFPLVTVARWHETWSRCQRYYAQVEVCLRLIDRYQLASSEVSQLMSKAGHYLRERTQYRLAQQLYQRALDIDRQLYGDDHISVARDLGNLAQVYEDQLRLERAEQLYRQSISLQEKIGGATGVDVSLLKRYAHLLRKTGRAHEADQWWQRIGPYDADHALTRDVINDNDPRIIYHEEGHWSTRQHAGDFNNDAHFTETPGASFQCQFTGVGIEIISDTTIHTGEIKISIDDSCIHTTNTARFSVEKYTQTIVFSHTNLPSGPHTLKVVVINGSFVLDALAVFSFNGPIPTEEKNV</sequence>
<dbReference type="PRINTS" id="PR00364">
    <property type="entry name" value="DISEASERSIST"/>
</dbReference>
<dbReference type="AlphaFoldDB" id="A0A401ZL17"/>
<dbReference type="Gene3D" id="2.60.120.260">
    <property type="entry name" value="Galactose-binding domain-like"/>
    <property type="match status" value="1"/>
</dbReference>
<evidence type="ECO:0000313" key="3">
    <source>
        <dbReference type="Proteomes" id="UP000287224"/>
    </source>
</evidence>
<dbReference type="InterPro" id="IPR019734">
    <property type="entry name" value="TPR_rpt"/>
</dbReference>
<dbReference type="Proteomes" id="UP000287224">
    <property type="component" value="Unassembled WGS sequence"/>
</dbReference>
<evidence type="ECO:0000313" key="2">
    <source>
        <dbReference type="EMBL" id="GCE07543.1"/>
    </source>
</evidence>
<feature type="domain" description="HTH cro/C1-type" evidence="1">
    <location>
        <begin position="22"/>
        <end position="76"/>
    </location>
</feature>
<proteinExistence type="predicted"/>
<dbReference type="SMART" id="SM00530">
    <property type="entry name" value="HTH_XRE"/>
    <property type="match status" value="1"/>
</dbReference>
<dbReference type="SMART" id="SM00382">
    <property type="entry name" value="AAA"/>
    <property type="match status" value="1"/>
</dbReference>
<dbReference type="EMBL" id="BIFQ01000001">
    <property type="protein sequence ID" value="GCE07543.1"/>
    <property type="molecule type" value="Genomic_DNA"/>
</dbReference>
<dbReference type="OrthoDB" id="137450at2"/>
<dbReference type="Gene3D" id="1.25.40.10">
    <property type="entry name" value="Tetratricopeptide repeat domain"/>
    <property type="match status" value="1"/>
</dbReference>
<dbReference type="InterPro" id="IPR002182">
    <property type="entry name" value="NB-ARC"/>
</dbReference>
<dbReference type="InterPro" id="IPR027417">
    <property type="entry name" value="P-loop_NTPase"/>
</dbReference>
<gene>
    <name evidence="2" type="ORF">KDAU_48720</name>
</gene>
<accession>A0A401ZL17</accession>
<dbReference type="Pfam" id="PF13424">
    <property type="entry name" value="TPR_12"/>
    <property type="match status" value="1"/>
</dbReference>
<protein>
    <recommendedName>
        <fullName evidence="1">HTH cro/C1-type domain-containing protein</fullName>
    </recommendedName>
</protein>
<dbReference type="InterPro" id="IPR056681">
    <property type="entry name" value="DUF7779"/>
</dbReference>
<name>A0A401ZL17_9CHLR</name>
<dbReference type="InterPro" id="IPR003593">
    <property type="entry name" value="AAA+_ATPase"/>
</dbReference>
<dbReference type="Pfam" id="PF13560">
    <property type="entry name" value="HTH_31"/>
    <property type="match status" value="1"/>
</dbReference>
<dbReference type="Gene3D" id="1.10.260.40">
    <property type="entry name" value="lambda repressor-like DNA-binding domains"/>
    <property type="match status" value="1"/>
</dbReference>
<dbReference type="SUPFAM" id="SSF47413">
    <property type="entry name" value="lambda repressor-like DNA-binding domains"/>
    <property type="match status" value="1"/>
</dbReference>
<dbReference type="SMART" id="SM00028">
    <property type="entry name" value="TPR"/>
    <property type="match status" value="2"/>
</dbReference>
<dbReference type="Pfam" id="PF00931">
    <property type="entry name" value="NB-ARC"/>
    <property type="match status" value="1"/>
</dbReference>
<dbReference type="PANTHER" id="PTHR35205:SF1">
    <property type="entry name" value="ZU5 DOMAIN-CONTAINING PROTEIN"/>
    <property type="match status" value="1"/>
</dbReference>
<dbReference type="InterPro" id="IPR010982">
    <property type="entry name" value="Lambda_DNA-bd_dom_sf"/>
</dbReference>
<dbReference type="GO" id="GO:0043531">
    <property type="term" value="F:ADP binding"/>
    <property type="evidence" value="ECO:0007669"/>
    <property type="project" value="InterPro"/>
</dbReference>
<reference evidence="3" key="1">
    <citation type="submission" date="2018-12" db="EMBL/GenBank/DDBJ databases">
        <title>Tengunoibacter tsumagoiensis gen. nov., sp. nov., Dictyobacter kobayashii sp. nov., D. alpinus sp. nov., and D. joshuensis sp. nov. and description of Dictyobacteraceae fam. nov. within the order Ktedonobacterales isolated from Tengu-no-mugimeshi.</title>
        <authorList>
            <person name="Wang C.M."/>
            <person name="Zheng Y."/>
            <person name="Sakai Y."/>
            <person name="Toyoda A."/>
            <person name="Minakuchi Y."/>
            <person name="Abe K."/>
            <person name="Yokota A."/>
            <person name="Yabe S."/>
        </authorList>
    </citation>
    <scope>NUCLEOTIDE SEQUENCE [LARGE SCALE GENOMIC DNA]</scope>
    <source>
        <strain evidence="3">S-27</strain>
    </source>
</reference>
<dbReference type="PANTHER" id="PTHR35205">
    <property type="entry name" value="NB-ARC AND TPR DOMAIN PROTEIN"/>
    <property type="match status" value="1"/>
</dbReference>